<reference evidence="1 2" key="1">
    <citation type="submission" date="2015-01" db="EMBL/GenBank/DDBJ databases">
        <title>Evolution of Trichinella species and genotypes.</title>
        <authorList>
            <person name="Korhonen P.K."/>
            <person name="Edoardo P."/>
            <person name="Giuseppe L.R."/>
            <person name="Gasser R.B."/>
        </authorList>
    </citation>
    <scope>NUCLEOTIDE SEQUENCE [LARGE SCALE GENOMIC DNA]</scope>
    <source>
        <strain evidence="1">ISS2496</strain>
    </source>
</reference>
<dbReference type="Proteomes" id="UP000054783">
    <property type="component" value="Unassembled WGS sequence"/>
</dbReference>
<accession>A0A0V0YXZ1</accession>
<feature type="non-terminal residue" evidence="1">
    <location>
        <position position="1"/>
    </location>
</feature>
<protein>
    <submittedName>
        <fullName evidence="1">Uncharacterized protein</fullName>
    </submittedName>
</protein>
<feature type="non-terminal residue" evidence="1">
    <location>
        <position position="41"/>
    </location>
</feature>
<proteinExistence type="predicted"/>
<dbReference type="EMBL" id="JYDQ01001560">
    <property type="protein sequence ID" value="KRY05021.1"/>
    <property type="molecule type" value="Genomic_DNA"/>
</dbReference>
<sequence length="41" mass="4794">LAYQRMILVHEHRQFKGDYSLMDTQRVNLPWNSGTISALGF</sequence>
<gene>
    <name evidence="1" type="ORF">T12_1055</name>
</gene>
<comment type="caution">
    <text evidence="1">The sequence shown here is derived from an EMBL/GenBank/DDBJ whole genome shotgun (WGS) entry which is preliminary data.</text>
</comment>
<name>A0A0V0YXZ1_9BILA</name>
<evidence type="ECO:0000313" key="2">
    <source>
        <dbReference type="Proteomes" id="UP000054783"/>
    </source>
</evidence>
<evidence type="ECO:0000313" key="1">
    <source>
        <dbReference type="EMBL" id="KRY05021.1"/>
    </source>
</evidence>
<organism evidence="1 2">
    <name type="scientific">Trichinella patagoniensis</name>
    <dbReference type="NCBI Taxonomy" id="990121"/>
    <lineage>
        <taxon>Eukaryota</taxon>
        <taxon>Metazoa</taxon>
        <taxon>Ecdysozoa</taxon>
        <taxon>Nematoda</taxon>
        <taxon>Enoplea</taxon>
        <taxon>Dorylaimia</taxon>
        <taxon>Trichinellida</taxon>
        <taxon>Trichinellidae</taxon>
        <taxon>Trichinella</taxon>
    </lineage>
</organism>
<keyword evidence="2" id="KW-1185">Reference proteome</keyword>
<dbReference type="AlphaFoldDB" id="A0A0V0YXZ1"/>